<keyword evidence="1" id="KW-0560">Oxidoreductase</keyword>
<dbReference type="GO" id="GO:0042602">
    <property type="term" value="F:riboflavin reductase (NADPH) activity"/>
    <property type="evidence" value="ECO:0007669"/>
    <property type="project" value="TreeGrafter"/>
</dbReference>
<dbReference type="PANTHER" id="PTHR30466">
    <property type="entry name" value="FLAVIN REDUCTASE"/>
    <property type="match status" value="1"/>
</dbReference>
<dbReference type="AlphaFoldDB" id="A0A344TZM1"/>
<evidence type="ECO:0000256" key="1">
    <source>
        <dbReference type="ARBA" id="ARBA00023002"/>
    </source>
</evidence>
<name>A0A344TZM1_9ACTN</name>
<dbReference type="InterPro" id="IPR002563">
    <property type="entry name" value="Flavin_Rdtase-like_dom"/>
</dbReference>
<evidence type="ECO:0000313" key="4">
    <source>
        <dbReference type="Proteomes" id="UP000252004"/>
    </source>
</evidence>
<dbReference type="Proteomes" id="UP000252004">
    <property type="component" value="Chromosome"/>
</dbReference>
<dbReference type="InterPro" id="IPR012349">
    <property type="entry name" value="Split_barrel_FMN-bd"/>
</dbReference>
<dbReference type="SUPFAM" id="SSF50475">
    <property type="entry name" value="FMN-binding split barrel"/>
    <property type="match status" value="1"/>
</dbReference>
<protein>
    <submittedName>
        <fullName evidence="3">Flavin reductase</fullName>
    </submittedName>
</protein>
<evidence type="ECO:0000313" key="3">
    <source>
        <dbReference type="EMBL" id="AXE24092.1"/>
    </source>
</evidence>
<dbReference type="SMART" id="SM00903">
    <property type="entry name" value="Flavin_Reduct"/>
    <property type="match status" value="1"/>
</dbReference>
<dbReference type="OrthoDB" id="9792858at2"/>
<evidence type="ECO:0000259" key="2">
    <source>
        <dbReference type="SMART" id="SM00903"/>
    </source>
</evidence>
<dbReference type="PANTHER" id="PTHR30466:SF1">
    <property type="entry name" value="FMN REDUCTASE (NADH) RUTF"/>
    <property type="match status" value="1"/>
</dbReference>
<accession>A0A344TZM1</accession>
<dbReference type="EMBL" id="CP030862">
    <property type="protein sequence ID" value="AXE24092.1"/>
    <property type="molecule type" value="Genomic_DNA"/>
</dbReference>
<dbReference type="GO" id="GO:0010181">
    <property type="term" value="F:FMN binding"/>
    <property type="evidence" value="ECO:0007669"/>
    <property type="project" value="InterPro"/>
</dbReference>
<gene>
    <name evidence="3" type="ORF">C0216_12060</name>
</gene>
<feature type="domain" description="Flavin reductase like" evidence="2">
    <location>
        <begin position="24"/>
        <end position="171"/>
    </location>
</feature>
<reference evidence="3 4" key="1">
    <citation type="submission" date="2018-01" db="EMBL/GenBank/DDBJ databases">
        <title>Draft genome Sequence of streptomyces globosus LZH-48.</title>
        <authorList>
            <person name="Ran K."/>
            <person name="Li Z."/>
            <person name="Wei S."/>
            <person name="Dong R."/>
        </authorList>
    </citation>
    <scope>NUCLEOTIDE SEQUENCE [LARGE SCALE GENOMIC DNA]</scope>
    <source>
        <strain evidence="3 4">LZH-48</strain>
    </source>
</reference>
<dbReference type="Gene3D" id="2.30.110.10">
    <property type="entry name" value="Electron Transport, Fmn-binding Protein, Chain A"/>
    <property type="match status" value="1"/>
</dbReference>
<dbReference type="KEGG" id="sgz:C0216_12060"/>
<dbReference type="RefSeq" id="WP_114055273.1">
    <property type="nucleotide sequence ID" value="NZ_CP030862.1"/>
</dbReference>
<keyword evidence="4" id="KW-1185">Reference proteome</keyword>
<sequence length="181" mass="19295">MRPGSGSGAGPTDVTDPGQLRQIFGSFATGITVVTVGGDAPHGMTANSFASVSLDPPLVLVCVADDALMHKVLEAADHFGISILAAGQDQVARHFSDGSRPQGLRQFDAVRWRPGPATGAPLIDDALAHLECAMWRRYDGGDHTIFLGEVVRMRRRPDQDALLFAGGRYARLAPHRREAVA</sequence>
<proteinExistence type="predicted"/>
<dbReference type="Pfam" id="PF01613">
    <property type="entry name" value="Flavin_Reduct"/>
    <property type="match status" value="1"/>
</dbReference>
<dbReference type="InterPro" id="IPR050268">
    <property type="entry name" value="NADH-dep_flavin_reductase"/>
</dbReference>
<dbReference type="GO" id="GO:0006208">
    <property type="term" value="P:pyrimidine nucleobase catabolic process"/>
    <property type="evidence" value="ECO:0007669"/>
    <property type="project" value="TreeGrafter"/>
</dbReference>
<organism evidence="3 4">
    <name type="scientific">Streptomyces globosus</name>
    <dbReference type="NCBI Taxonomy" id="68209"/>
    <lineage>
        <taxon>Bacteria</taxon>
        <taxon>Bacillati</taxon>
        <taxon>Actinomycetota</taxon>
        <taxon>Actinomycetes</taxon>
        <taxon>Kitasatosporales</taxon>
        <taxon>Streptomycetaceae</taxon>
        <taxon>Streptomyces</taxon>
    </lineage>
</organism>